<sequence>SDKVRVFWIAHPRCEISDCRSWSAHPHHIRTRGAGGDDESVNLMGLCTMHHTQIHQIGSETFGNMYPEVELKIKGALERSRV</sequence>
<evidence type="ECO:0008006" key="2">
    <source>
        <dbReference type="Google" id="ProtNLM"/>
    </source>
</evidence>
<accession>A0A0F9C5F9</accession>
<gene>
    <name evidence="1" type="ORF">LCGC14_2650010</name>
</gene>
<protein>
    <recommendedName>
        <fullName evidence="2">HNH nuclease domain-containing protein</fullName>
    </recommendedName>
</protein>
<dbReference type="EMBL" id="LAZR01045928">
    <property type="protein sequence ID" value="KKK97714.1"/>
    <property type="molecule type" value="Genomic_DNA"/>
</dbReference>
<name>A0A0F9C5F9_9ZZZZ</name>
<comment type="caution">
    <text evidence="1">The sequence shown here is derived from an EMBL/GenBank/DDBJ whole genome shotgun (WGS) entry which is preliminary data.</text>
</comment>
<evidence type="ECO:0000313" key="1">
    <source>
        <dbReference type="EMBL" id="KKK97714.1"/>
    </source>
</evidence>
<reference evidence="1" key="1">
    <citation type="journal article" date="2015" name="Nature">
        <title>Complex archaea that bridge the gap between prokaryotes and eukaryotes.</title>
        <authorList>
            <person name="Spang A."/>
            <person name="Saw J.H."/>
            <person name="Jorgensen S.L."/>
            <person name="Zaremba-Niedzwiedzka K."/>
            <person name="Martijn J."/>
            <person name="Lind A.E."/>
            <person name="van Eijk R."/>
            <person name="Schleper C."/>
            <person name="Guy L."/>
            <person name="Ettema T.J."/>
        </authorList>
    </citation>
    <scope>NUCLEOTIDE SEQUENCE</scope>
</reference>
<dbReference type="CDD" id="cd00085">
    <property type="entry name" value="HNHc"/>
    <property type="match status" value="1"/>
</dbReference>
<proteinExistence type="predicted"/>
<dbReference type="AlphaFoldDB" id="A0A0F9C5F9"/>
<organism evidence="1">
    <name type="scientific">marine sediment metagenome</name>
    <dbReference type="NCBI Taxonomy" id="412755"/>
    <lineage>
        <taxon>unclassified sequences</taxon>
        <taxon>metagenomes</taxon>
        <taxon>ecological metagenomes</taxon>
    </lineage>
</organism>
<feature type="non-terminal residue" evidence="1">
    <location>
        <position position="1"/>
    </location>
</feature>
<dbReference type="InterPro" id="IPR003615">
    <property type="entry name" value="HNH_nuc"/>
</dbReference>